<gene>
    <name evidence="2" type="ORF">SJ05684_b44160</name>
</gene>
<dbReference type="Gene3D" id="3.20.20.150">
    <property type="entry name" value="Divalent-metal-dependent TIM barrel enzymes"/>
    <property type="match status" value="1"/>
</dbReference>
<evidence type="ECO:0000313" key="3">
    <source>
        <dbReference type="Proteomes" id="UP000217211"/>
    </source>
</evidence>
<evidence type="ECO:0000313" key="2">
    <source>
        <dbReference type="EMBL" id="ASY65398.1"/>
    </source>
</evidence>
<dbReference type="InterPro" id="IPR013022">
    <property type="entry name" value="Xyl_isomerase-like_TIM-brl"/>
</dbReference>
<dbReference type="STRING" id="716928.GCA_000261485_02371"/>
<accession>A0A249PHK6</accession>
<keyword evidence="3" id="KW-1185">Reference proteome</keyword>
<proteinExistence type="predicted"/>
<dbReference type="EMBL" id="CP023068">
    <property type="protein sequence ID" value="ASY65398.1"/>
    <property type="molecule type" value="Genomic_DNA"/>
</dbReference>
<dbReference type="SUPFAM" id="SSF51658">
    <property type="entry name" value="Xylose isomerase-like"/>
    <property type="match status" value="1"/>
</dbReference>
<dbReference type="Proteomes" id="UP000217211">
    <property type="component" value="Plasmid pSJ05684b"/>
</dbReference>
<name>A0A249PHK6_9HYPH</name>
<feature type="domain" description="Xylose isomerase-like TIM barrel" evidence="1">
    <location>
        <begin position="5"/>
        <end position="85"/>
    </location>
</feature>
<keyword evidence="2" id="KW-0614">Plasmid</keyword>
<protein>
    <submittedName>
        <fullName evidence="2">Inosose dehydratase</fullName>
    </submittedName>
</protein>
<sequence length="91" mass="10558">MDYSGMDPVATLRRYWDRLDYIHFKDIDEAVYGQVMDERIRFFDARAKGVMCPIGRGRIDYASVRALLTELGYGGYITIEQERDPRNTGSI</sequence>
<geneLocation type="plasmid" evidence="3">
    <name>psj05684b</name>
</geneLocation>
<evidence type="ECO:0000259" key="1">
    <source>
        <dbReference type="Pfam" id="PF01261"/>
    </source>
</evidence>
<dbReference type="AlphaFoldDB" id="A0A249PHK6"/>
<dbReference type="Pfam" id="PF01261">
    <property type="entry name" value="AP_endonuc_2"/>
    <property type="match status" value="1"/>
</dbReference>
<reference evidence="2 3" key="1">
    <citation type="submission" date="2017-08" db="EMBL/GenBank/DDBJ databases">
        <title>Multipartite genome sequences of Sinorhizobium species nodulating soybeans.</title>
        <authorList>
            <person name="Tian C.F."/>
        </authorList>
    </citation>
    <scope>NUCLEOTIDE SEQUENCE [LARGE SCALE GENOMIC DNA]</scope>
    <source>
        <strain evidence="2 3">CCBAU 05684</strain>
        <plasmid evidence="3">psj05684b</plasmid>
    </source>
</reference>
<organism evidence="2 3">
    <name type="scientific">Sinorhizobium sojae CCBAU 05684</name>
    <dbReference type="NCBI Taxonomy" id="716928"/>
    <lineage>
        <taxon>Bacteria</taxon>
        <taxon>Pseudomonadati</taxon>
        <taxon>Pseudomonadota</taxon>
        <taxon>Alphaproteobacteria</taxon>
        <taxon>Hyphomicrobiales</taxon>
        <taxon>Rhizobiaceae</taxon>
        <taxon>Sinorhizobium/Ensifer group</taxon>
        <taxon>Sinorhizobium</taxon>
    </lineage>
</organism>
<dbReference type="InterPro" id="IPR036237">
    <property type="entry name" value="Xyl_isomerase-like_sf"/>
</dbReference>
<dbReference type="KEGG" id="esj:SJ05684_b44160"/>
<dbReference type="eggNOG" id="COG1082">
    <property type="taxonomic scope" value="Bacteria"/>
</dbReference>